<reference evidence="12 13" key="1">
    <citation type="submission" date="2018-04" db="EMBL/GenBank/DDBJ databases">
        <title>Novel Campyloabacter and Helicobacter Species and Strains.</title>
        <authorList>
            <person name="Mannion A.J."/>
            <person name="Shen Z."/>
            <person name="Fox J.G."/>
        </authorList>
    </citation>
    <scope>NUCLEOTIDE SEQUENCE [LARGE SCALE GENOMIC DNA]</scope>
    <source>
        <strain evidence="12 13">MIT 12-6600</strain>
    </source>
</reference>
<evidence type="ECO:0000256" key="4">
    <source>
        <dbReference type="ARBA" id="ARBA00007637"/>
    </source>
</evidence>
<evidence type="ECO:0000259" key="11">
    <source>
        <dbReference type="Pfam" id="PF01370"/>
    </source>
</evidence>
<dbReference type="OrthoDB" id="9801785at2"/>
<dbReference type="Gene3D" id="3.40.50.720">
    <property type="entry name" value="NAD(P)-binding Rossmann-like Domain"/>
    <property type="match status" value="1"/>
</dbReference>
<dbReference type="InterPro" id="IPR005886">
    <property type="entry name" value="UDP_G4E"/>
</dbReference>
<dbReference type="RefSeq" id="WP_115570704.1">
    <property type="nucleotide sequence ID" value="NZ_NXLT01000002.1"/>
</dbReference>
<sequence>MKKFLFTGASGYIGSHTAFWFLTQQLDSHIVIYDNLSTGFEENYTYIAKAFGDRVRFVKGDVGDTHTLSSLMAQEQFDAIVHFAASLIVSESVTLPLTYYKNNTLNTTLLIELCIKHNINTFIFSSTAAVYGEPDASLVPVQENAPLAPINPYGASKMMSERVLMDTHRAYPQFNYAILRYFNVAGASSANTLELLESAQGLGQRSKNATHLIKVACECACGLREMMHIFGRDYATKDGTCVRDYIHVDDLANAHLSALKYLQTHNKSEIFNVGYGQGYSVLEVIQMVKKVSGVDFAILDSDRRAGDPAILVADNTKICTLTDWKPQFNDLAYIIKSAYEWERFRK</sequence>
<evidence type="ECO:0000256" key="8">
    <source>
        <dbReference type="ARBA" id="ARBA00023235"/>
    </source>
</evidence>
<dbReference type="Proteomes" id="UP000256514">
    <property type="component" value="Unassembled WGS sequence"/>
</dbReference>
<evidence type="ECO:0000256" key="1">
    <source>
        <dbReference type="ARBA" id="ARBA00000083"/>
    </source>
</evidence>
<name>A0A3D8IRR0_9HELI</name>
<dbReference type="GO" id="GO:0003978">
    <property type="term" value="F:UDP-glucose 4-epimerase activity"/>
    <property type="evidence" value="ECO:0007669"/>
    <property type="project" value="UniProtKB-UniRule"/>
</dbReference>
<evidence type="ECO:0000256" key="10">
    <source>
        <dbReference type="RuleBase" id="RU366046"/>
    </source>
</evidence>
<keyword evidence="7 10" id="KW-0520">NAD</keyword>
<protein>
    <recommendedName>
        <fullName evidence="6 10">UDP-glucose 4-epimerase</fullName>
        <ecNumber evidence="5 10">5.1.3.2</ecNumber>
    </recommendedName>
</protein>
<dbReference type="PANTHER" id="PTHR43725">
    <property type="entry name" value="UDP-GLUCOSE 4-EPIMERASE"/>
    <property type="match status" value="1"/>
</dbReference>
<comment type="caution">
    <text evidence="12">The sequence shown here is derived from an EMBL/GenBank/DDBJ whole genome shotgun (WGS) entry which is preliminary data.</text>
</comment>
<keyword evidence="8 10" id="KW-0413">Isomerase</keyword>
<evidence type="ECO:0000256" key="2">
    <source>
        <dbReference type="ARBA" id="ARBA00001911"/>
    </source>
</evidence>
<evidence type="ECO:0000256" key="6">
    <source>
        <dbReference type="ARBA" id="ARBA00018569"/>
    </source>
</evidence>
<keyword evidence="9 10" id="KW-0119">Carbohydrate metabolism</keyword>
<dbReference type="NCBIfam" id="TIGR01179">
    <property type="entry name" value="galE"/>
    <property type="match status" value="1"/>
</dbReference>
<dbReference type="PANTHER" id="PTHR43725:SF53">
    <property type="entry name" value="UDP-ARABINOSE 4-EPIMERASE 1"/>
    <property type="match status" value="1"/>
</dbReference>
<evidence type="ECO:0000256" key="9">
    <source>
        <dbReference type="ARBA" id="ARBA00023277"/>
    </source>
</evidence>
<dbReference type="InterPro" id="IPR001509">
    <property type="entry name" value="Epimerase_deHydtase"/>
</dbReference>
<dbReference type="AlphaFoldDB" id="A0A3D8IRR0"/>
<dbReference type="Gene3D" id="3.90.25.10">
    <property type="entry name" value="UDP-galactose 4-epimerase, domain 1"/>
    <property type="match status" value="1"/>
</dbReference>
<comment type="subunit">
    <text evidence="10">Homodimer.</text>
</comment>
<evidence type="ECO:0000256" key="3">
    <source>
        <dbReference type="ARBA" id="ARBA00004947"/>
    </source>
</evidence>
<dbReference type="CDD" id="cd05247">
    <property type="entry name" value="UDP_G4E_1_SDR_e"/>
    <property type="match status" value="1"/>
</dbReference>
<evidence type="ECO:0000256" key="5">
    <source>
        <dbReference type="ARBA" id="ARBA00013189"/>
    </source>
</evidence>
<dbReference type="InterPro" id="IPR036291">
    <property type="entry name" value="NAD(P)-bd_dom_sf"/>
</dbReference>
<comment type="similarity">
    <text evidence="4 10">Belongs to the NAD(P)-dependent epimerase/dehydratase family.</text>
</comment>
<evidence type="ECO:0000313" key="13">
    <source>
        <dbReference type="Proteomes" id="UP000256514"/>
    </source>
</evidence>
<evidence type="ECO:0000256" key="7">
    <source>
        <dbReference type="ARBA" id="ARBA00023027"/>
    </source>
</evidence>
<dbReference type="EC" id="5.1.3.2" evidence="5 10"/>
<comment type="catalytic activity">
    <reaction evidence="1 10">
        <text>UDP-alpha-D-glucose = UDP-alpha-D-galactose</text>
        <dbReference type="Rhea" id="RHEA:22168"/>
        <dbReference type="ChEBI" id="CHEBI:58885"/>
        <dbReference type="ChEBI" id="CHEBI:66914"/>
        <dbReference type="EC" id="5.1.3.2"/>
    </reaction>
</comment>
<dbReference type="Pfam" id="PF01370">
    <property type="entry name" value="Epimerase"/>
    <property type="match status" value="1"/>
</dbReference>
<comment type="cofactor">
    <cofactor evidence="2 10">
        <name>NAD(+)</name>
        <dbReference type="ChEBI" id="CHEBI:57540"/>
    </cofactor>
</comment>
<evidence type="ECO:0000313" key="12">
    <source>
        <dbReference type="EMBL" id="RDU67892.1"/>
    </source>
</evidence>
<gene>
    <name evidence="12" type="primary">galE</name>
    <name evidence="12" type="ORF">CQA54_02905</name>
</gene>
<organism evidence="12 13">
    <name type="scientific">Helicobacter equorum</name>
    <dbReference type="NCBI Taxonomy" id="361872"/>
    <lineage>
        <taxon>Bacteria</taxon>
        <taxon>Pseudomonadati</taxon>
        <taxon>Campylobacterota</taxon>
        <taxon>Epsilonproteobacteria</taxon>
        <taxon>Campylobacterales</taxon>
        <taxon>Helicobacteraceae</taxon>
        <taxon>Helicobacter</taxon>
    </lineage>
</organism>
<dbReference type="UniPathway" id="UPA00214"/>
<dbReference type="EMBL" id="NXLT01000002">
    <property type="protein sequence ID" value="RDU67892.1"/>
    <property type="molecule type" value="Genomic_DNA"/>
</dbReference>
<dbReference type="GO" id="GO:0033499">
    <property type="term" value="P:galactose catabolic process via UDP-galactose, Leloir pathway"/>
    <property type="evidence" value="ECO:0007669"/>
    <property type="project" value="TreeGrafter"/>
</dbReference>
<accession>A0A3D8IRR0</accession>
<proteinExistence type="inferred from homology"/>
<feature type="domain" description="NAD-dependent epimerase/dehydratase" evidence="11">
    <location>
        <begin position="5"/>
        <end position="274"/>
    </location>
</feature>
<dbReference type="SUPFAM" id="SSF51735">
    <property type="entry name" value="NAD(P)-binding Rossmann-fold domains"/>
    <property type="match status" value="1"/>
</dbReference>
<keyword evidence="13" id="KW-1185">Reference proteome</keyword>
<comment type="pathway">
    <text evidence="3 10">Carbohydrate metabolism; galactose metabolism.</text>
</comment>